<sequence length="74" mass="8597">MYPQLMLSLATERRRDMQADLNAYRPMPARTARRRAPHLTVPKLRVTWSWTTLAAAGRRRGRSYVIVISATRTQ</sequence>
<proteinExistence type="predicted"/>
<dbReference type="Proteomes" id="UP000460272">
    <property type="component" value="Unassembled WGS sequence"/>
</dbReference>
<keyword evidence="2" id="KW-1185">Reference proteome</keyword>
<dbReference type="AlphaFoldDB" id="A0A6P2BLD1"/>
<name>A0A6P2BLD1_9ACTN</name>
<comment type="caution">
    <text evidence="1">The sequence shown here is derived from an EMBL/GenBank/DDBJ whole genome shotgun (WGS) entry which is preliminary data.</text>
</comment>
<reference evidence="1 2" key="1">
    <citation type="submission" date="2018-11" db="EMBL/GenBank/DDBJ databases">
        <title>Trebonia kvetii gen.nov., sp.nov., a novel acidophilic actinobacterium, and proposal of the new actinobacterial family Treboniaceae fam. nov.</title>
        <authorList>
            <person name="Rapoport D."/>
            <person name="Sagova-Mareckova M."/>
            <person name="Sedlacek I."/>
            <person name="Provaznik J."/>
            <person name="Kralova S."/>
            <person name="Pavlinic D."/>
            <person name="Benes V."/>
            <person name="Kopecky J."/>
        </authorList>
    </citation>
    <scope>NUCLEOTIDE SEQUENCE [LARGE SCALE GENOMIC DNA]</scope>
    <source>
        <strain evidence="1 2">15Tr583</strain>
    </source>
</reference>
<accession>A0A6P2BLD1</accession>
<evidence type="ECO:0000313" key="2">
    <source>
        <dbReference type="Proteomes" id="UP000460272"/>
    </source>
</evidence>
<gene>
    <name evidence="1" type="ORF">EAS64_40000</name>
</gene>
<protein>
    <submittedName>
        <fullName evidence="1">Uncharacterized protein</fullName>
    </submittedName>
</protein>
<dbReference type="EMBL" id="RPFW01000011">
    <property type="protein sequence ID" value="TVY99833.1"/>
    <property type="molecule type" value="Genomic_DNA"/>
</dbReference>
<organism evidence="1 2">
    <name type="scientific">Trebonia kvetii</name>
    <dbReference type="NCBI Taxonomy" id="2480626"/>
    <lineage>
        <taxon>Bacteria</taxon>
        <taxon>Bacillati</taxon>
        <taxon>Actinomycetota</taxon>
        <taxon>Actinomycetes</taxon>
        <taxon>Streptosporangiales</taxon>
        <taxon>Treboniaceae</taxon>
        <taxon>Trebonia</taxon>
    </lineage>
</organism>
<evidence type="ECO:0000313" key="1">
    <source>
        <dbReference type="EMBL" id="TVY99833.1"/>
    </source>
</evidence>
<dbReference type="RefSeq" id="WP_145861941.1">
    <property type="nucleotide sequence ID" value="NZ_RPFW01000011.1"/>
</dbReference>